<feature type="transmembrane region" description="Helical" evidence="7">
    <location>
        <begin position="6"/>
        <end position="39"/>
    </location>
</feature>
<evidence type="ECO:0000256" key="3">
    <source>
        <dbReference type="ARBA" id="ARBA00022519"/>
    </source>
</evidence>
<evidence type="ECO:0000256" key="1">
    <source>
        <dbReference type="ARBA" id="ARBA00004429"/>
    </source>
</evidence>
<evidence type="ECO:0000313" key="9">
    <source>
        <dbReference type="EMBL" id="QOL81611.1"/>
    </source>
</evidence>
<dbReference type="AlphaFoldDB" id="A0A7L9WMK7"/>
<evidence type="ECO:0000256" key="4">
    <source>
        <dbReference type="ARBA" id="ARBA00022692"/>
    </source>
</evidence>
<keyword evidence="2" id="KW-1003">Cell membrane</keyword>
<comment type="function">
    <text evidence="7">Part of the tripartite ATP-independent periplasmic (TRAP) transport system.</text>
</comment>
<feature type="transmembrane region" description="Helical" evidence="7">
    <location>
        <begin position="368"/>
        <end position="389"/>
    </location>
</feature>
<keyword evidence="10" id="KW-1185">Reference proteome</keyword>
<organism evidence="9 10">
    <name type="scientific">Pseudooceanicola spongiae</name>
    <dbReference type="NCBI Taxonomy" id="2613965"/>
    <lineage>
        <taxon>Bacteria</taxon>
        <taxon>Pseudomonadati</taxon>
        <taxon>Pseudomonadota</taxon>
        <taxon>Alphaproteobacteria</taxon>
        <taxon>Rhodobacterales</taxon>
        <taxon>Paracoccaceae</taxon>
        <taxon>Pseudooceanicola</taxon>
    </lineage>
</organism>
<evidence type="ECO:0000256" key="6">
    <source>
        <dbReference type="ARBA" id="ARBA00023136"/>
    </source>
</evidence>
<feature type="transmembrane region" description="Helical" evidence="7">
    <location>
        <begin position="344"/>
        <end position="362"/>
    </location>
</feature>
<dbReference type="Proteomes" id="UP000594118">
    <property type="component" value="Chromosome"/>
</dbReference>
<feature type="transmembrane region" description="Helical" evidence="7">
    <location>
        <begin position="142"/>
        <end position="168"/>
    </location>
</feature>
<dbReference type="PANTHER" id="PTHR33362:SF5">
    <property type="entry name" value="C4-DICARBOXYLATE TRAP TRANSPORTER LARGE PERMEASE PROTEIN DCTM"/>
    <property type="match status" value="1"/>
</dbReference>
<dbReference type="KEGG" id="pshq:F3W81_12705"/>
<feature type="transmembrane region" description="Helical" evidence="7">
    <location>
        <begin position="174"/>
        <end position="200"/>
    </location>
</feature>
<keyword evidence="3 7" id="KW-0997">Cell inner membrane</keyword>
<feature type="transmembrane region" description="Helical" evidence="7">
    <location>
        <begin position="101"/>
        <end position="130"/>
    </location>
</feature>
<keyword evidence="7" id="KW-0813">Transport</keyword>
<protein>
    <recommendedName>
        <fullName evidence="7">TRAP transporter large permease protein</fullName>
    </recommendedName>
</protein>
<keyword evidence="5 7" id="KW-1133">Transmembrane helix</keyword>
<feature type="transmembrane region" description="Helical" evidence="7">
    <location>
        <begin position="249"/>
        <end position="267"/>
    </location>
</feature>
<proteinExistence type="inferred from homology"/>
<dbReference type="GO" id="GO:0022857">
    <property type="term" value="F:transmembrane transporter activity"/>
    <property type="evidence" value="ECO:0007669"/>
    <property type="project" value="UniProtKB-UniRule"/>
</dbReference>
<feature type="transmembrane region" description="Helical" evidence="7">
    <location>
        <begin position="221"/>
        <end position="243"/>
    </location>
</feature>
<dbReference type="NCBIfam" id="TIGR00786">
    <property type="entry name" value="dctM"/>
    <property type="match status" value="1"/>
</dbReference>
<feature type="domain" description="TRAP C4-dicarboxylate transport system permease DctM subunit" evidence="8">
    <location>
        <begin position="13"/>
        <end position="431"/>
    </location>
</feature>
<dbReference type="Pfam" id="PF06808">
    <property type="entry name" value="DctM"/>
    <property type="match status" value="1"/>
</dbReference>
<dbReference type="GO" id="GO:0005886">
    <property type="term" value="C:plasma membrane"/>
    <property type="evidence" value="ECO:0007669"/>
    <property type="project" value="UniProtKB-SubCell"/>
</dbReference>
<sequence length="440" mass="47151">MSDFEIGLYSFPLLLVLIFLRMPIGLAMFAVGFLGLDMVTGGMLVALSKLKSETYSTFSSYSLSIVPMFLLMGHFATLGGMSQALFKAAESFLGHRKGGVAMAAIGACAGFGAICGSSLATAATMSQVALPELRRYGYSGGFATATLAAGGTLGILIPPSVILVIYAILTEQNIAKLFMAAFVPGILAALGYILTISIYVRLHPESAGTRPPMPLAERFRALIDVWPVMLVFLAVVGGIYLGFFTPTEGAAVGAFGTGLIAWVNGGLRGKAWAQSFYATAKSTAMIFFIVLGAGFYNGFLAQTRVPQELSEWVVHQGFGAWTVLIIILVLYLVMGCIMDSLSMILLTVPIFFPIISVLDFGLTPEELAIWFGIIILIVVEVGLITPPVGMNLFVINSMDRETPISQTYSAVMYFVASDIVRVALLVIFPGITLFMLRIFH</sequence>
<keyword evidence="4 7" id="KW-0812">Transmembrane</keyword>
<feature type="transmembrane region" description="Helical" evidence="7">
    <location>
        <begin position="279"/>
        <end position="298"/>
    </location>
</feature>
<name>A0A7L9WMK7_9RHOB</name>
<evidence type="ECO:0000313" key="10">
    <source>
        <dbReference type="Proteomes" id="UP000594118"/>
    </source>
</evidence>
<dbReference type="RefSeq" id="WP_193079527.1">
    <property type="nucleotide sequence ID" value="NZ_CP045201.1"/>
</dbReference>
<dbReference type="PIRSF" id="PIRSF006066">
    <property type="entry name" value="HI0050"/>
    <property type="match status" value="1"/>
</dbReference>
<evidence type="ECO:0000259" key="8">
    <source>
        <dbReference type="Pfam" id="PF06808"/>
    </source>
</evidence>
<comment type="subunit">
    <text evidence="7">The complex comprises the extracytoplasmic solute receptor protein and the two transmembrane proteins.</text>
</comment>
<evidence type="ECO:0000256" key="7">
    <source>
        <dbReference type="RuleBase" id="RU369079"/>
    </source>
</evidence>
<keyword evidence="6 7" id="KW-0472">Membrane</keyword>
<dbReference type="EMBL" id="CP045201">
    <property type="protein sequence ID" value="QOL81611.1"/>
    <property type="molecule type" value="Genomic_DNA"/>
</dbReference>
<feature type="transmembrane region" description="Helical" evidence="7">
    <location>
        <begin position="60"/>
        <end position="81"/>
    </location>
</feature>
<feature type="transmembrane region" description="Helical" evidence="7">
    <location>
        <begin position="410"/>
        <end position="436"/>
    </location>
</feature>
<dbReference type="PANTHER" id="PTHR33362">
    <property type="entry name" value="SIALIC ACID TRAP TRANSPORTER PERMEASE PROTEIN SIAT-RELATED"/>
    <property type="match status" value="1"/>
</dbReference>
<comment type="subcellular location">
    <subcellularLocation>
        <location evidence="1 7">Cell inner membrane</location>
        <topology evidence="1 7">Multi-pass membrane protein</topology>
    </subcellularLocation>
</comment>
<gene>
    <name evidence="9" type="ORF">F3W81_12705</name>
</gene>
<evidence type="ECO:0000256" key="2">
    <source>
        <dbReference type="ARBA" id="ARBA00022475"/>
    </source>
</evidence>
<reference evidence="9 10" key="1">
    <citation type="submission" date="2019-10" db="EMBL/GenBank/DDBJ databases">
        <title>Pseudopuniceibacterium sp. HQ09 islated from Antarctica.</title>
        <authorList>
            <person name="Liao L."/>
            <person name="Su S."/>
            <person name="Chen B."/>
            <person name="Yu Y."/>
        </authorList>
    </citation>
    <scope>NUCLEOTIDE SEQUENCE [LARGE SCALE GENOMIC DNA]</scope>
    <source>
        <strain evidence="9 10">HQ09</strain>
    </source>
</reference>
<feature type="transmembrane region" description="Helical" evidence="7">
    <location>
        <begin position="318"/>
        <end position="337"/>
    </location>
</feature>
<accession>A0A7L9WMK7</accession>
<dbReference type="InterPro" id="IPR004681">
    <property type="entry name" value="TRAP_DctM"/>
</dbReference>
<comment type="similarity">
    <text evidence="7">Belongs to the TRAP transporter large permease family.</text>
</comment>
<evidence type="ECO:0000256" key="5">
    <source>
        <dbReference type="ARBA" id="ARBA00022989"/>
    </source>
</evidence>
<dbReference type="InterPro" id="IPR010656">
    <property type="entry name" value="DctM"/>
</dbReference>